<evidence type="ECO:0000259" key="8">
    <source>
        <dbReference type="PROSITE" id="PS50893"/>
    </source>
</evidence>
<dbReference type="InterPro" id="IPR011527">
    <property type="entry name" value="ABC1_TM_dom"/>
</dbReference>
<dbReference type="InterPro" id="IPR003439">
    <property type="entry name" value="ABC_transporter-like_ATP-bd"/>
</dbReference>
<evidence type="ECO:0000256" key="6">
    <source>
        <dbReference type="ARBA" id="ARBA00023136"/>
    </source>
</evidence>
<evidence type="ECO:0000256" key="4">
    <source>
        <dbReference type="ARBA" id="ARBA00022840"/>
    </source>
</evidence>
<dbReference type="InterPro" id="IPR003593">
    <property type="entry name" value="AAA+_ATPase"/>
</dbReference>
<dbReference type="GO" id="GO:0005524">
    <property type="term" value="F:ATP binding"/>
    <property type="evidence" value="ECO:0007669"/>
    <property type="project" value="UniProtKB-KW"/>
</dbReference>
<keyword evidence="2 7" id="KW-0812">Transmembrane</keyword>
<feature type="transmembrane region" description="Helical" evidence="7">
    <location>
        <begin position="73"/>
        <end position="92"/>
    </location>
</feature>
<sequence>MTPSNNKTHETATKRPAVLANLVAQHKGRITLLSFLSFAGALLEALFIVMVTSIAMALVGGTTTVGPVFGRSLGVPIALIFAASALAVRLIFSLSGVRVSADLVGEVTTNQRNELAHAYLRTSWAVQQSEPAGRLQELLTSFVGRVTNSISTLANSLTAGLSLIAFLSTGLLMHPAATAAVLLALAGVGAILTPLRRRIRKRSAANAQANLSFANAISEFGSLGLEMQTFGAESAFEKRIDRLTADATATQRQTQILQNSLPYVYMSLAYAAVLAGISLLWQVGPDDLGAVGAVMILMVRSLSYGQQMATSSAALAANAPFLGNVRETVDRYLSTPSATGAARPESLLPIEAANVGFSYSDRLALTKVTFRLAPGESLGIIGPSGAGKSTLAQLLLGIRHPSFGSLTANGIPISEIDRTWWSERVSFVAQDPLLFTGTVAENIRFFRSGIENDDLVEAARRANILADIEALPHGFDTHLGERGNQLSGGQRQRLSIARALATNPEFLVLDEPTSALDGRSESLIRTTLAELRGTMSIVIIAHRMSTLDICDRIMVIEHGEMTGLGPPKSLRSRNKFYQQALSVAGITQ</sequence>
<evidence type="ECO:0000256" key="7">
    <source>
        <dbReference type="SAM" id="Phobius"/>
    </source>
</evidence>
<dbReference type="SMART" id="SM00382">
    <property type="entry name" value="AAA"/>
    <property type="match status" value="1"/>
</dbReference>
<evidence type="ECO:0000256" key="3">
    <source>
        <dbReference type="ARBA" id="ARBA00022741"/>
    </source>
</evidence>
<dbReference type="SUPFAM" id="SSF52540">
    <property type="entry name" value="P-loop containing nucleoside triphosphate hydrolases"/>
    <property type="match status" value="1"/>
</dbReference>
<keyword evidence="4 10" id="KW-0067">ATP-binding</keyword>
<organism evidence="10 11">
    <name type="scientific">Ammonicoccus fulvus</name>
    <dbReference type="NCBI Taxonomy" id="3138240"/>
    <lineage>
        <taxon>Bacteria</taxon>
        <taxon>Bacillati</taxon>
        <taxon>Actinomycetota</taxon>
        <taxon>Actinomycetes</taxon>
        <taxon>Propionibacteriales</taxon>
        <taxon>Propionibacteriaceae</taxon>
        <taxon>Ammonicoccus</taxon>
    </lineage>
</organism>
<keyword evidence="3" id="KW-0547">Nucleotide-binding</keyword>
<dbReference type="InterPro" id="IPR027417">
    <property type="entry name" value="P-loop_NTPase"/>
</dbReference>
<dbReference type="InterPro" id="IPR036640">
    <property type="entry name" value="ABC1_TM_sf"/>
</dbReference>
<dbReference type="Pfam" id="PF00005">
    <property type="entry name" value="ABC_tran"/>
    <property type="match status" value="1"/>
</dbReference>
<reference evidence="10 11" key="1">
    <citation type="submission" date="2024-04" db="EMBL/GenBank/DDBJ databases">
        <title>Isolation of an actinomycete strain from pig manure.</title>
        <authorList>
            <person name="Gong T."/>
            <person name="Yu Z."/>
            <person name="An M."/>
            <person name="Wei C."/>
            <person name="Yang W."/>
            <person name="Liu L."/>
        </authorList>
    </citation>
    <scope>NUCLEOTIDE SEQUENCE [LARGE SCALE GENOMIC DNA]</scope>
    <source>
        <strain evidence="10 11">ZF39</strain>
    </source>
</reference>
<feature type="transmembrane region" description="Helical" evidence="7">
    <location>
        <begin position="261"/>
        <end position="282"/>
    </location>
</feature>
<dbReference type="Proteomes" id="UP001442841">
    <property type="component" value="Chromosome"/>
</dbReference>
<name>A0ABZ3FNV5_9ACTN</name>
<feature type="transmembrane region" description="Helical" evidence="7">
    <location>
        <begin position="152"/>
        <end position="171"/>
    </location>
</feature>
<dbReference type="EMBL" id="CP154795">
    <property type="protein sequence ID" value="XAN06490.1"/>
    <property type="molecule type" value="Genomic_DNA"/>
</dbReference>
<accession>A0ABZ3FNV5</accession>
<feature type="transmembrane region" description="Helical" evidence="7">
    <location>
        <begin position="35"/>
        <end position="61"/>
    </location>
</feature>
<evidence type="ECO:0000256" key="2">
    <source>
        <dbReference type="ARBA" id="ARBA00022692"/>
    </source>
</evidence>
<dbReference type="PROSITE" id="PS50893">
    <property type="entry name" value="ABC_TRANSPORTER_2"/>
    <property type="match status" value="1"/>
</dbReference>
<keyword evidence="6 7" id="KW-0472">Membrane</keyword>
<dbReference type="SUPFAM" id="SSF90123">
    <property type="entry name" value="ABC transporter transmembrane region"/>
    <property type="match status" value="1"/>
</dbReference>
<evidence type="ECO:0000313" key="11">
    <source>
        <dbReference type="Proteomes" id="UP001442841"/>
    </source>
</evidence>
<evidence type="ECO:0000313" key="10">
    <source>
        <dbReference type="EMBL" id="XAN06490.1"/>
    </source>
</evidence>
<feature type="transmembrane region" description="Helical" evidence="7">
    <location>
        <begin position="177"/>
        <end position="195"/>
    </location>
</feature>
<evidence type="ECO:0000256" key="5">
    <source>
        <dbReference type="ARBA" id="ARBA00022989"/>
    </source>
</evidence>
<comment type="subcellular location">
    <subcellularLocation>
        <location evidence="1">Cell membrane</location>
        <topology evidence="1">Multi-pass membrane protein</topology>
    </subcellularLocation>
</comment>
<dbReference type="RefSeq" id="WP_425307918.1">
    <property type="nucleotide sequence ID" value="NZ_CP154795.1"/>
</dbReference>
<keyword evidence="5 7" id="KW-1133">Transmembrane helix</keyword>
<dbReference type="Gene3D" id="1.20.1560.10">
    <property type="entry name" value="ABC transporter type 1, transmembrane domain"/>
    <property type="match status" value="1"/>
</dbReference>
<dbReference type="PANTHER" id="PTHR24221">
    <property type="entry name" value="ATP-BINDING CASSETTE SUB-FAMILY B"/>
    <property type="match status" value="1"/>
</dbReference>
<proteinExistence type="predicted"/>
<keyword evidence="11" id="KW-1185">Reference proteome</keyword>
<dbReference type="PANTHER" id="PTHR24221:SF654">
    <property type="entry name" value="ATP-BINDING CASSETTE SUB-FAMILY B MEMBER 6"/>
    <property type="match status" value="1"/>
</dbReference>
<feature type="domain" description="ABC transporter" evidence="8">
    <location>
        <begin position="350"/>
        <end position="583"/>
    </location>
</feature>
<dbReference type="PROSITE" id="PS00211">
    <property type="entry name" value="ABC_TRANSPORTER_1"/>
    <property type="match status" value="1"/>
</dbReference>
<evidence type="ECO:0000256" key="1">
    <source>
        <dbReference type="ARBA" id="ARBA00004651"/>
    </source>
</evidence>
<dbReference type="PROSITE" id="PS50929">
    <property type="entry name" value="ABC_TM1F"/>
    <property type="match status" value="1"/>
</dbReference>
<protein>
    <submittedName>
        <fullName evidence="10">ABC transporter ATP-binding protein</fullName>
    </submittedName>
</protein>
<gene>
    <name evidence="10" type="ORF">AADG42_03920</name>
</gene>
<evidence type="ECO:0000259" key="9">
    <source>
        <dbReference type="PROSITE" id="PS50929"/>
    </source>
</evidence>
<feature type="domain" description="ABC transmembrane type-1" evidence="9">
    <location>
        <begin position="32"/>
        <end position="317"/>
    </location>
</feature>
<dbReference type="InterPro" id="IPR017871">
    <property type="entry name" value="ABC_transporter-like_CS"/>
</dbReference>
<dbReference type="InterPro" id="IPR039421">
    <property type="entry name" value="Type_1_exporter"/>
</dbReference>
<dbReference type="Gene3D" id="3.40.50.300">
    <property type="entry name" value="P-loop containing nucleotide triphosphate hydrolases"/>
    <property type="match status" value="1"/>
</dbReference>